<dbReference type="GO" id="GO:0000124">
    <property type="term" value="C:SAGA complex"/>
    <property type="evidence" value="ECO:0007669"/>
    <property type="project" value="TreeGrafter"/>
</dbReference>
<evidence type="ECO:0000256" key="3">
    <source>
        <dbReference type="ARBA" id="ARBA00023163"/>
    </source>
</evidence>
<dbReference type="EMBL" id="JAUCMV010000003">
    <property type="protein sequence ID" value="KAK0407632.1"/>
    <property type="molecule type" value="Genomic_DNA"/>
</dbReference>
<comment type="caution">
    <text evidence="7">The sequence shown here is derived from an EMBL/GenBank/DDBJ whole genome shotgun (WGS) entry which is preliminary data.</text>
</comment>
<keyword evidence="2" id="KW-0805">Transcription regulation</keyword>
<evidence type="ECO:0000256" key="6">
    <source>
        <dbReference type="SAM" id="MobiDB-lite"/>
    </source>
</evidence>
<comment type="similarity">
    <text evidence="5">Belongs to the TAF10 family.</text>
</comment>
<sequence>MAAVLRLQLQKLLVNRETLYPQRAVSIRRFRTSQLRVAVHLLHPSIVVVALAYAGGVVDPSCDKLLLNDDDLIQPYGSTPQPSYGSSSSTERRRDGTSEENPTEDLSDFVEGLSSYQPVVPDAATKNFVNRAGLDSSDERIIRLFSLSSQKMVADVVEKAIQLASQQPPKRTQDGKPKITLTMEMLKLVMKQQEDTKSVKREF</sequence>
<dbReference type="GO" id="GO:1990841">
    <property type="term" value="F:promoter-specific chromatin binding"/>
    <property type="evidence" value="ECO:0007669"/>
    <property type="project" value="TreeGrafter"/>
</dbReference>
<evidence type="ECO:0000313" key="8">
    <source>
        <dbReference type="Proteomes" id="UP001175271"/>
    </source>
</evidence>
<keyword evidence="4" id="KW-0539">Nucleus</keyword>
<dbReference type="InterPro" id="IPR003923">
    <property type="entry name" value="TAF10"/>
</dbReference>
<gene>
    <name evidence="7" type="ORF">QR680_003504</name>
</gene>
<dbReference type="GO" id="GO:0006367">
    <property type="term" value="P:transcription initiation at RNA polymerase II promoter"/>
    <property type="evidence" value="ECO:0007669"/>
    <property type="project" value="TreeGrafter"/>
</dbReference>
<evidence type="ECO:0000313" key="7">
    <source>
        <dbReference type="EMBL" id="KAK0407632.1"/>
    </source>
</evidence>
<accession>A0AA39HKM5</accession>
<evidence type="ECO:0000256" key="1">
    <source>
        <dbReference type="ARBA" id="ARBA00004123"/>
    </source>
</evidence>
<evidence type="ECO:0000256" key="4">
    <source>
        <dbReference type="ARBA" id="ARBA00023242"/>
    </source>
</evidence>
<dbReference type="Proteomes" id="UP001175271">
    <property type="component" value="Unassembled WGS sequence"/>
</dbReference>
<feature type="compositionally biased region" description="Low complexity" evidence="6">
    <location>
        <begin position="76"/>
        <end position="89"/>
    </location>
</feature>
<proteinExistence type="inferred from homology"/>
<reference evidence="7" key="1">
    <citation type="submission" date="2023-06" db="EMBL/GenBank/DDBJ databases">
        <title>Genomic analysis of the entomopathogenic nematode Steinernema hermaphroditum.</title>
        <authorList>
            <person name="Schwarz E.M."/>
            <person name="Heppert J.K."/>
            <person name="Baniya A."/>
            <person name="Schwartz H.T."/>
            <person name="Tan C.-H."/>
            <person name="Antoshechkin I."/>
            <person name="Sternberg P.W."/>
            <person name="Goodrich-Blair H."/>
            <person name="Dillman A.R."/>
        </authorList>
    </citation>
    <scope>NUCLEOTIDE SEQUENCE</scope>
    <source>
        <strain evidence="7">PS9179</strain>
        <tissue evidence="7">Whole animal</tissue>
    </source>
</reference>
<protein>
    <submittedName>
        <fullName evidence="7">Uncharacterized protein</fullName>
    </submittedName>
</protein>
<dbReference type="Pfam" id="PF03540">
    <property type="entry name" value="TAF10"/>
    <property type="match status" value="1"/>
</dbReference>
<organism evidence="7 8">
    <name type="scientific">Steinernema hermaphroditum</name>
    <dbReference type="NCBI Taxonomy" id="289476"/>
    <lineage>
        <taxon>Eukaryota</taxon>
        <taxon>Metazoa</taxon>
        <taxon>Ecdysozoa</taxon>
        <taxon>Nematoda</taxon>
        <taxon>Chromadorea</taxon>
        <taxon>Rhabditida</taxon>
        <taxon>Tylenchina</taxon>
        <taxon>Panagrolaimomorpha</taxon>
        <taxon>Strongyloidoidea</taxon>
        <taxon>Steinernematidae</taxon>
        <taxon>Steinernema</taxon>
    </lineage>
</organism>
<dbReference type="CDD" id="cd07982">
    <property type="entry name" value="HFD_TAF10"/>
    <property type="match status" value="1"/>
</dbReference>
<dbReference type="AlphaFoldDB" id="A0AA39HKM5"/>
<keyword evidence="8" id="KW-1185">Reference proteome</keyword>
<comment type="subcellular location">
    <subcellularLocation>
        <location evidence="1">Nucleus</location>
    </subcellularLocation>
</comment>
<dbReference type="PRINTS" id="PR01443">
    <property type="entry name" value="TFIID30KDSUB"/>
</dbReference>
<feature type="region of interest" description="Disordered" evidence="6">
    <location>
        <begin position="76"/>
        <end position="105"/>
    </location>
</feature>
<dbReference type="PANTHER" id="PTHR21242">
    <property type="entry name" value="TRANSCRIPTION INITIATION FACTOR TFIID SUBUNIT 10"/>
    <property type="match status" value="1"/>
</dbReference>
<name>A0AA39HKM5_9BILA</name>
<dbReference type="PANTHER" id="PTHR21242:SF0">
    <property type="entry name" value="TRANSCRIPTION INITIATION FACTOR TFIID SUBUNIT 10"/>
    <property type="match status" value="1"/>
</dbReference>
<evidence type="ECO:0000256" key="2">
    <source>
        <dbReference type="ARBA" id="ARBA00023015"/>
    </source>
</evidence>
<keyword evidence="3" id="KW-0804">Transcription</keyword>
<dbReference type="GO" id="GO:0016251">
    <property type="term" value="F:RNA polymerase II general transcription initiation factor activity"/>
    <property type="evidence" value="ECO:0007669"/>
    <property type="project" value="TreeGrafter"/>
</dbReference>
<evidence type="ECO:0000256" key="5">
    <source>
        <dbReference type="ARBA" id="ARBA00025730"/>
    </source>
</evidence>
<dbReference type="GO" id="GO:0005669">
    <property type="term" value="C:transcription factor TFIID complex"/>
    <property type="evidence" value="ECO:0007669"/>
    <property type="project" value="TreeGrafter"/>
</dbReference>